<comment type="caution">
    <text evidence="3">The sequence shown here is derived from an EMBL/GenBank/DDBJ whole genome shotgun (WGS) entry which is preliminary data.</text>
</comment>
<keyword evidence="2" id="KW-0472">Membrane</keyword>
<dbReference type="AlphaFoldDB" id="A0A6B1DBJ4"/>
<sequence>MSTGLYLTEGILNGDIEAIVIVLIPFALAFWWFMRAHILPARQWKPPSGPKERTYFYRKKKVTAQPIRPARSGRRKRGEEAGTGGKPDASR</sequence>
<keyword evidence="2" id="KW-0812">Transmembrane</keyword>
<evidence type="ECO:0000256" key="1">
    <source>
        <dbReference type="SAM" id="MobiDB-lite"/>
    </source>
</evidence>
<feature type="region of interest" description="Disordered" evidence="1">
    <location>
        <begin position="60"/>
        <end position="91"/>
    </location>
</feature>
<dbReference type="EMBL" id="VXMH01000079">
    <property type="protein sequence ID" value="MYC96387.1"/>
    <property type="molecule type" value="Genomic_DNA"/>
</dbReference>
<gene>
    <name evidence="3" type="ORF">F4X14_15595</name>
</gene>
<name>A0A6B1DBJ4_9CHLR</name>
<organism evidence="3">
    <name type="scientific">Caldilineaceae bacterium SB0661_bin_32</name>
    <dbReference type="NCBI Taxonomy" id="2605255"/>
    <lineage>
        <taxon>Bacteria</taxon>
        <taxon>Bacillati</taxon>
        <taxon>Chloroflexota</taxon>
        <taxon>Caldilineae</taxon>
        <taxon>Caldilineales</taxon>
        <taxon>Caldilineaceae</taxon>
    </lineage>
</organism>
<feature type="transmembrane region" description="Helical" evidence="2">
    <location>
        <begin position="16"/>
        <end position="34"/>
    </location>
</feature>
<proteinExistence type="predicted"/>
<keyword evidence="2" id="KW-1133">Transmembrane helix</keyword>
<accession>A0A6B1DBJ4</accession>
<reference evidence="3" key="1">
    <citation type="submission" date="2019-09" db="EMBL/GenBank/DDBJ databases">
        <title>Characterisation of the sponge microbiome using genome-centric metagenomics.</title>
        <authorList>
            <person name="Engelberts J.P."/>
            <person name="Robbins S.J."/>
            <person name="De Goeij J.M."/>
            <person name="Aranda M."/>
            <person name="Bell S.C."/>
            <person name="Webster N.S."/>
        </authorList>
    </citation>
    <scope>NUCLEOTIDE SEQUENCE</scope>
    <source>
        <strain evidence="3">SB0661_bin_32</strain>
    </source>
</reference>
<protein>
    <submittedName>
        <fullName evidence="3">Uncharacterized protein</fullName>
    </submittedName>
</protein>
<evidence type="ECO:0000256" key="2">
    <source>
        <dbReference type="SAM" id="Phobius"/>
    </source>
</evidence>
<evidence type="ECO:0000313" key="3">
    <source>
        <dbReference type="EMBL" id="MYC96387.1"/>
    </source>
</evidence>